<keyword evidence="3" id="KW-1185">Reference proteome</keyword>
<keyword evidence="1" id="KW-1133">Transmembrane helix</keyword>
<dbReference type="RefSeq" id="WP_256418771.1">
    <property type="nucleotide sequence ID" value="NZ_JANHDL010000008.1"/>
</dbReference>
<dbReference type="Proteomes" id="UP001597185">
    <property type="component" value="Unassembled WGS sequence"/>
</dbReference>
<reference evidence="2 3" key="1">
    <citation type="journal article" date="2019" name="Int. J. Syst. Evol. Microbiol.">
        <title>The Global Catalogue of Microorganisms (GCM) 10K type strain sequencing project: providing services to taxonomists for standard genome sequencing and annotation.</title>
        <authorList>
            <consortium name="The Broad Institute Genomics Platform"/>
            <consortium name="The Broad Institute Genome Sequencing Center for Infectious Disease"/>
            <person name="Wu L."/>
            <person name="Ma J."/>
        </authorList>
    </citation>
    <scope>NUCLEOTIDE SEQUENCE [LARGE SCALE GENOMIC DNA]</scope>
    <source>
        <strain evidence="2 3">CGMCC 1.12689</strain>
    </source>
</reference>
<dbReference type="AlphaFoldDB" id="A0ABD6C6W6"/>
<keyword evidence="1" id="KW-0472">Membrane</keyword>
<comment type="caution">
    <text evidence="2">The sequence shown here is derived from an EMBL/GenBank/DDBJ whole genome shotgun (WGS) entry which is preliminary data.</text>
</comment>
<accession>A0ABD6C6W6</accession>
<dbReference type="EMBL" id="JBHUDB010000024">
    <property type="protein sequence ID" value="MFD1572143.1"/>
    <property type="molecule type" value="Genomic_DNA"/>
</dbReference>
<name>A0ABD6C6W6_9EURY</name>
<evidence type="ECO:0008006" key="4">
    <source>
        <dbReference type="Google" id="ProtNLM"/>
    </source>
</evidence>
<feature type="transmembrane region" description="Helical" evidence="1">
    <location>
        <begin position="52"/>
        <end position="72"/>
    </location>
</feature>
<evidence type="ECO:0000313" key="2">
    <source>
        <dbReference type="EMBL" id="MFD1572143.1"/>
    </source>
</evidence>
<evidence type="ECO:0000256" key="1">
    <source>
        <dbReference type="SAM" id="Phobius"/>
    </source>
</evidence>
<feature type="transmembrane region" description="Helical" evidence="1">
    <location>
        <begin position="12"/>
        <end position="32"/>
    </location>
</feature>
<keyword evidence="1" id="KW-0812">Transmembrane</keyword>
<gene>
    <name evidence="2" type="ORF">ACFR9T_16430</name>
</gene>
<protein>
    <recommendedName>
        <fullName evidence="4">LPXTG cell wall anchor domain-containing protein</fullName>
    </recommendedName>
</protein>
<organism evidence="2 3">
    <name type="scientific">Halorubrum laminariae</name>
    <dbReference type="NCBI Taxonomy" id="1433523"/>
    <lineage>
        <taxon>Archaea</taxon>
        <taxon>Methanobacteriati</taxon>
        <taxon>Methanobacteriota</taxon>
        <taxon>Stenosarchaea group</taxon>
        <taxon>Halobacteria</taxon>
        <taxon>Halobacteriales</taxon>
        <taxon>Haloferacaceae</taxon>
        <taxon>Halorubrum</taxon>
    </lineage>
</organism>
<evidence type="ECO:0000313" key="3">
    <source>
        <dbReference type="Proteomes" id="UP001597185"/>
    </source>
</evidence>
<sequence>MSDKGDEKTSLADWVLLSVLFIAGGVFFVKPVAVTTGAFVEFVEAFPDPSELGQYGSLFALASMLLGGGGLIRKKR</sequence>
<proteinExistence type="predicted"/>